<accession>A0A9J6CME5</accession>
<name>A0A9J6CME5_POLVA</name>
<evidence type="ECO:0000313" key="2">
    <source>
        <dbReference type="Proteomes" id="UP001107558"/>
    </source>
</evidence>
<reference evidence="1" key="1">
    <citation type="submission" date="2021-03" db="EMBL/GenBank/DDBJ databases">
        <title>Chromosome level genome of the anhydrobiotic midge Polypedilum vanderplanki.</title>
        <authorList>
            <person name="Yoshida Y."/>
            <person name="Kikawada T."/>
            <person name="Gusev O."/>
        </authorList>
    </citation>
    <scope>NUCLEOTIDE SEQUENCE</scope>
    <source>
        <strain evidence="1">NIAS01</strain>
        <tissue evidence="1">Whole body or cell culture</tissue>
    </source>
</reference>
<protein>
    <submittedName>
        <fullName evidence="1">Uncharacterized protein</fullName>
    </submittedName>
</protein>
<dbReference type="AlphaFoldDB" id="A0A9J6CME5"/>
<dbReference type="Proteomes" id="UP001107558">
    <property type="component" value="Chromosome 1"/>
</dbReference>
<sequence>MGNPKVNVMSEVPKIKFNIDRSPFTTAELIFKGNDAVVFPHEDDTENNIDLSGSFRPANLKPSPNVNQNPKVEINLNALCNASIQYRLSLNLGANATSGIYTFPNGTRVQYAECKVVVVTSP</sequence>
<organism evidence="1 2">
    <name type="scientific">Polypedilum vanderplanki</name>
    <name type="common">Sleeping chironomid midge</name>
    <dbReference type="NCBI Taxonomy" id="319348"/>
    <lineage>
        <taxon>Eukaryota</taxon>
        <taxon>Metazoa</taxon>
        <taxon>Ecdysozoa</taxon>
        <taxon>Arthropoda</taxon>
        <taxon>Hexapoda</taxon>
        <taxon>Insecta</taxon>
        <taxon>Pterygota</taxon>
        <taxon>Neoptera</taxon>
        <taxon>Endopterygota</taxon>
        <taxon>Diptera</taxon>
        <taxon>Nematocera</taxon>
        <taxon>Chironomoidea</taxon>
        <taxon>Chironomidae</taxon>
        <taxon>Chironominae</taxon>
        <taxon>Polypedilum</taxon>
        <taxon>Polypedilum</taxon>
    </lineage>
</organism>
<gene>
    <name evidence="1" type="ORF">PVAND_012333</name>
</gene>
<dbReference type="OrthoDB" id="10597944at2759"/>
<keyword evidence="2" id="KW-1185">Reference proteome</keyword>
<proteinExistence type="predicted"/>
<dbReference type="EMBL" id="JADBJN010000001">
    <property type="protein sequence ID" value="KAG5683023.1"/>
    <property type="molecule type" value="Genomic_DNA"/>
</dbReference>
<evidence type="ECO:0000313" key="1">
    <source>
        <dbReference type="EMBL" id="KAG5683023.1"/>
    </source>
</evidence>
<comment type="caution">
    <text evidence="1">The sequence shown here is derived from an EMBL/GenBank/DDBJ whole genome shotgun (WGS) entry which is preliminary data.</text>
</comment>